<dbReference type="Pfam" id="PF13715">
    <property type="entry name" value="CarbopepD_reg_2"/>
    <property type="match status" value="1"/>
</dbReference>
<keyword evidence="4" id="KW-0732">Signal</keyword>
<dbReference type="Gene3D" id="2.170.130.10">
    <property type="entry name" value="TonB-dependent receptor, plug domain"/>
    <property type="match status" value="1"/>
</dbReference>
<dbReference type="PANTHER" id="PTHR40980">
    <property type="entry name" value="PLUG DOMAIN-CONTAINING PROTEIN"/>
    <property type="match status" value="1"/>
</dbReference>
<feature type="signal peptide" evidence="4">
    <location>
        <begin position="1"/>
        <end position="29"/>
    </location>
</feature>
<dbReference type="EMBL" id="FSRA01000002">
    <property type="protein sequence ID" value="SIO40730.1"/>
    <property type="molecule type" value="Genomic_DNA"/>
</dbReference>
<evidence type="ECO:0000259" key="5">
    <source>
        <dbReference type="Pfam" id="PF07715"/>
    </source>
</evidence>
<evidence type="ECO:0000256" key="3">
    <source>
        <dbReference type="ARBA" id="ARBA00023237"/>
    </source>
</evidence>
<dbReference type="Gene3D" id="2.60.40.1120">
    <property type="entry name" value="Carboxypeptidase-like, regulatory domain"/>
    <property type="match status" value="1"/>
</dbReference>
<keyword evidence="2" id="KW-0472">Membrane</keyword>
<dbReference type="Proteomes" id="UP000185003">
    <property type="component" value="Unassembled WGS sequence"/>
</dbReference>
<dbReference type="InterPro" id="IPR012910">
    <property type="entry name" value="Plug_dom"/>
</dbReference>
<comment type="subcellular location">
    <subcellularLocation>
        <location evidence="1">Cell outer membrane</location>
    </subcellularLocation>
</comment>
<name>A0A1N6J8S6_9BACT</name>
<dbReference type="InterPro" id="IPR008969">
    <property type="entry name" value="CarboxyPept-like_regulatory"/>
</dbReference>
<dbReference type="PANTHER" id="PTHR40980:SF5">
    <property type="entry name" value="TONB-DEPENDENT RECEPTOR"/>
    <property type="match status" value="1"/>
</dbReference>
<evidence type="ECO:0000256" key="2">
    <source>
        <dbReference type="ARBA" id="ARBA00023136"/>
    </source>
</evidence>
<dbReference type="InterPro" id="IPR036942">
    <property type="entry name" value="Beta-barrel_TonB_sf"/>
</dbReference>
<accession>A0A1N6J8S6</accession>
<feature type="domain" description="TonB-dependent receptor plug" evidence="5">
    <location>
        <begin position="140"/>
        <end position="235"/>
    </location>
</feature>
<feature type="chain" id="PRO_5012929817" evidence="4">
    <location>
        <begin position="30"/>
        <end position="927"/>
    </location>
</feature>
<dbReference type="STRING" id="536979.SAMN04488055_3755"/>
<evidence type="ECO:0000256" key="1">
    <source>
        <dbReference type="ARBA" id="ARBA00004442"/>
    </source>
</evidence>
<keyword evidence="3" id="KW-0998">Cell outer membrane</keyword>
<dbReference type="InterPro" id="IPR037066">
    <property type="entry name" value="Plug_dom_sf"/>
</dbReference>
<evidence type="ECO:0000313" key="7">
    <source>
        <dbReference type="Proteomes" id="UP000185003"/>
    </source>
</evidence>
<keyword evidence="6" id="KW-0675">Receptor</keyword>
<protein>
    <submittedName>
        <fullName evidence="6">TonB-dependent receptor</fullName>
    </submittedName>
</protein>
<dbReference type="GO" id="GO:0009279">
    <property type="term" value="C:cell outer membrane"/>
    <property type="evidence" value="ECO:0007669"/>
    <property type="project" value="UniProtKB-SubCell"/>
</dbReference>
<reference evidence="6 7" key="1">
    <citation type="submission" date="2016-11" db="EMBL/GenBank/DDBJ databases">
        <authorList>
            <person name="Jaros S."/>
            <person name="Januszkiewicz K."/>
            <person name="Wedrychowicz H."/>
        </authorList>
    </citation>
    <scope>NUCLEOTIDE SEQUENCE [LARGE SCALE GENOMIC DNA]</scope>
    <source>
        <strain evidence="6 7">DSM 24787</strain>
    </source>
</reference>
<organism evidence="6 7">
    <name type="scientific">Chitinophaga niabensis</name>
    <dbReference type="NCBI Taxonomy" id="536979"/>
    <lineage>
        <taxon>Bacteria</taxon>
        <taxon>Pseudomonadati</taxon>
        <taxon>Bacteroidota</taxon>
        <taxon>Chitinophagia</taxon>
        <taxon>Chitinophagales</taxon>
        <taxon>Chitinophagaceae</taxon>
        <taxon>Chitinophaga</taxon>
    </lineage>
</organism>
<dbReference type="SUPFAM" id="SSF56935">
    <property type="entry name" value="Porins"/>
    <property type="match status" value="1"/>
</dbReference>
<dbReference type="SUPFAM" id="SSF49464">
    <property type="entry name" value="Carboxypeptidase regulatory domain-like"/>
    <property type="match status" value="1"/>
</dbReference>
<keyword evidence="7" id="KW-1185">Reference proteome</keyword>
<gene>
    <name evidence="6" type="ORF">SAMN04488055_3755</name>
</gene>
<dbReference type="Pfam" id="PF07715">
    <property type="entry name" value="Plug"/>
    <property type="match status" value="1"/>
</dbReference>
<sequence length="927" mass="102560">MRHKSKHVKRNIIVVQVLALLLLCMGVSAQTGGRVTGKVTDKRTGEALIGVTVLVQGTSLGGVTDVEGRYTINLTPGTYTLLYKLMSYQTKSIADVVVKNGAAANQDVVLDEPKSQDLKEFVVQGSARTETLNALLTLQKNTNTVAQVVSAESIKKSPDRNTSEVLKRVSGASMQDGKFLVVRGLADRYNQATINGALLPSTEPDRKTFAFDIFPSSIIDNIVINKAATPEMPGEFAGGLVQINTKDVPDDNFVNFTIGSGFNTKTIGKDFHTYKGGGLDIFGLDDGTRKLNTAFPSTADLRSYTAAARAEFGQYLNDTWSANSKNAPMNTNFQVSAGFRGKQSSSKGFGGVFSISYNKQNRLIDINRNLYELDGSPRFEYNDLVSTQNTLLGGIANLTYRIGKSKFSWKNSYSINSNDQTTLRNGADIDADARNLIRSQELAFTSNRLYNSQLIGDHFLRAGNYRIRWNANVALLNQDVPDLRRLKYSSVNGSEFFANIPANTGSPRNAGRFYSNLDENTFGGSADIAKTFKMGGNQQQIKVGGLFQRKDRIFRARALAIIRGSAADNLVFLSPDKILAKENYGADKFYLDDLTSNSDSYNAYSNLGAGFLQFDNQIGEKIRLVWGARVEYFLQNLQSPNLPIVENSSTDVLPSLNFTYLLNSKTNIRVSASQTVARPEFREISPFSFYDFERNGLVFGRTDLTRSKITNVDARYEIYPKAGEVLTLGVFYKYFDTPIETNYETQQGAPFFSYQNAKSATSLGIELDFRKNLGFIKSGFLERLTVFSNAALIKSEVKFPAGFVGTRNRPMQGQSPYVVNAGIQFDAPEAGTNASVLFNVIGKRIAQVGNADFPDVWENPRPLLDFQITQRIFKNADLKLTASDILSSKGIYYWERNGDKKYDASKDLVINKFNFGTNLGVSFSYKF</sequence>
<dbReference type="AlphaFoldDB" id="A0A1N6J8S6"/>
<evidence type="ECO:0000313" key="6">
    <source>
        <dbReference type="EMBL" id="SIO40730.1"/>
    </source>
</evidence>
<evidence type="ECO:0000256" key="4">
    <source>
        <dbReference type="SAM" id="SignalP"/>
    </source>
</evidence>
<dbReference type="Gene3D" id="2.40.170.20">
    <property type="entry name" value="TonB-dependent receptor, beta-barrel domain"/>
    <property type="match status" value="1"/>
</dbReference>
<proteinExistence type="predicted"/>